<evidence type="ECO:0000313" key="6">
    <source>
        <dbReference type="EMBL" id="MBC5713859.1"/>
    </source>
</evidence>
<dbReference type="Gene3D" id="2.40.50.100">
    <property type="match status" value="1"/>
</dbReference>
<reference evidence="6" key="1">
    <citation type="submission" date="2020-08" db="EMBL/GenBank/DDBJ databases">
        <title>Genome public.</title>
        <authorList>
            <person name="Liu C."/>
            <person name="Sun Q."/>
        </authorList>
    </citation>
    <scope>NUCLEOTIDE SEQUENCE</scope>
    <source>
        <strain evidence="6">BX1005</strain>
    </source>
</reference>
<dbReference type="AlphaFoldDB" id="A0A923RV40"/>
<dbReference type="PRINTS" id="PR01490">
    <property type="entry name" value="RTXTOXIND"/>
</dbReference>
<evidence type="ECO:0000256" key="1">
    <source>
        <dbReference type="ARBA" id="ARBA00004196"/>
    </source>
</evidence>
<dbReference type="Gene3D" id="2.40.30.170">
    <property type="match status" value="1"/>
</dbReference>
<accession>A0A923RV40</accession>
<keyword evidence="5" id="KW-1133">Transmembrane helix</keyword>
<evidence type="ECO:0000256" key="2">
    <source>
        <dbReference type="ARBA" id="ARBA00023054"/>
    </source>
</evidence>
<name>A0A923RV40_9FIRM</name>
<dbReference type="RefSeq" id="WP_186866668.1">
    <property type="nucleotide sequence ID" value="NZ_JACOPH010000004.1"/>
</dbReference>
<evidence type="ECO:0000256" key="4">
    <source>
        <dbReference type="SAM" id="MobiDB-lite"/>
    </source>
</evidence>
<evidence type="ECO:0000313" key="7">
    <source>
        <dbReference type="Proteomes" id="UP000606720"/>
    </source>
</evidence>
<feature type="compositionally biased region" description="Low complexity" evidence="4">
    <location>
        <begin position="79"/>
        <end position="116"/>
    </location>
</feature>
<protein>
    <submittedName>
        <fullName evidence="6">Efflux RND transporter periplasmic adaptor subunit</fullName>
    </submittedName>
</protein>
<feature type="transmembrane region" description="Helical" evidence="5">
    <location>
        <begin position="12"/>
        <end position="30"/>
    </location>
</feature>
<sequence>MKKQSSKRKKRILMILVIAAIIGLAVFFLLNRTKDESQEVMYKETTVKKGTLTSGVTESGSVDIGTITQDIEALEDIESTSSSSGSSDNSGSAGSSSKGEMGGSSANGSGNSGSSSDTGLEVEEIYVATGTEVKVGDPILKLTTDSVSEYKETLEDAKSSAELALKKAQLEAKSEKLSAQYSYNSNVATGSVAQSEYDTTIAQLQASVDEAQANVDASAAKIAEYQKKIQKGEKCSAALAEEQANYNSLLTKLQSAQNSQTTKSIEAKEKYEETMLKYNNADSLYQIDTYDLNTEVEEAQDDLDDASEALTNFESLIGDGIIYAQHDGVIYSVGYEAGDTLSSATDVAVYKDASEVTMTVSVSQEDISAVNVGDTVEIALTAYEDKIYEGQVKAVDTSASSGTATVSYDVTVVFTKDTEDVYQDMTGNVTFIAAQAKDVCYVSKKAVTTENRNTYVKVKQEDGSIEQVQVTTGISDGVNIEISDGVEEGETVLIESQVKAE</sequence>
<dbReference type="Gene3D" id="1.10.287.470">
    <property type="entry name" value="Helix hairpin bin"/>
    <property type="match status" value="1"/>
</dbReference>
<evidence type="ECO:0000256" key="3">
    <source>
        <dbReference type="SAM" id="Coils"/>
    </source>
</evidence>
<feature type="coiled-coil region" evidence="3">
    <location>
        <begin position="147"/>
        <end position="259"/>
    </location>
</feature>
<dbReference type="PANTHER" id="PTHR32347">
    <property type="entry name" value="EFFLUX SYSTEM COMPONENT YKNX-RELATED"/>
    <property type="match status" value="1"/>
</dbReference>
<dbReference type="InterPro" id="IPR050465">
    <property type="entry name" value="UPF0194_transport"/>
</dbReference>
<dbReference type="PANTHER" id="PTHR32347:SF14">
    <property type="entry name" value="EFFLUX SYSTEM COMPONENT YKNX-RELATED"/>
    <property type="match status" value="1"/>
</dbReference>
<dbReference type="Proteomes" id="UP000606720">
    <property type="component" value="Unassembled WGS sequence"/>
</dbReference>
<keyword evidence="2 3" id="KW-0175">Coiled coil</keyword>
<comment type="caution">
    <text evidence="6">The sequence shown here is derived from an EMBL/GenBank/DDBJ whole genome shotgun (WGS) entry which is preliminary data.</text>
</comment>
<dbReference type="GO" id="GO:0030313">
    <property type="term" value="C:cell envelope"/>
    <property type="evidence" value="ECO:0007669"/>
    <property type="project" value="UniProtKB-SubCell"/>
</dbReference>
<comment type="subcellular location">
    <subcellularLocation>
        <location evidence="1">Cell envelope</location>
    </subcellularLocation>
</comment>
<gene>
    <name evidence="6" type="ORF">H8S17_06470</name>
</gene>
<feature type="region of interest" description="Disordered" evidence="4">
    <location>
        <begin position="77"/>
        <end position="118"/>
    </location>
</feature>
<keyword evidence="5" id="KW-0812">Transmembrane</keyword>
<dbReference type="EMBL" id="JACOPH010000004">
    <property type="protein sequence ID" value="MBC5713859.1"/>
    <property type="molecule type" value="Genomic_DNA"/>
</dbReference>
<dbReference type="Gene3D" id="2.40.420.20">
    <property type="match status" value="1"/>
</dbReference>
<organism evidence="6 7">
    <name type="scientific">Roseburia zhanii</name>
    <dbReference type="NCBI Taxonomy" id="2763064"/>
    <lineage>
        <taxon>Bacteria</taxon>
        <taxon>Bacillati</taxon>
        <taxon>Bacillota</taxon>
        <taxon>Clostridia</taxon>
        <taxon>Lachnospirales</taxon>
        <taxon>Lachnospiraceae</taxon>
        <taxon>Roseburia</taxon>
    </lineage>
</organism>
<proteinExistence type="predicted"/>
<keyword evidence="5" id="KW-0472">Membrane</keyword>
<keyword evidence="7" id="KW-1185">Reference proteome</keyword>
<evidence type="ECO:0000256" key="5">
    <source>
        <dbReference type="SAM" id="Phobius"/>
    </source>
</evidence>